<organism evidence="1 2">
    <name type="scientific">Flavobacterium degerlachei</name>
    <dbReference type="NCBI Taxonomy" id="229203"/>
    <lineage>
        <taxon>Bacteria</taxon>
        <taxon>Pseudomonadati</taxon>
        <taxon>Bacteroidota</taxon>
        <taxon>Flavobacteriia</taxon>
        <taxon>Flavobacteriales</taxon>
        <taxon>Flavobacteriaceae</taxon>
        <taxon>Flavobacterium</taxon>
    </lineage>
</organism>
<protein>
    <submittedName>
        <fullName evidence="1">Uncharacterized protein</fullName>
    </submittedName>
</protein>
<proteinExistence type="predicted"/>
<keyword evidence="2" id="KW-1185">Reference proteome</keyword>
<reference evidence="2" key="1">
    <citation type="submission" date="2016-10" db="EMBL/GenBank/DDBJ databases">
        <authorList>
            <person name="Varghese N."/>
            <person name="Submissions S."/>
        </authorList>
    </citation>
    <scope>NUCLEOTIDE SEQUENCE [LARGE SCALE GENOMIC DNA]</scope>
    <source>
        <strain evidence="2">DSM 15718</strain>
    </source>
</reference>
<evidence type="ECO:0000313" key="1">
    <source>
        <dbReference type="EMBL" id="SDX73212.1"/>
    </source>
</evidence>
<dbReference type="Gene3D" id="2.60.120.260">
    <property type="entry name" value="Galactose-binding domain-like"/>
    <property type="match status" value="1"/>
</dbReference>
<dbReference type="InterPro" id="IPR008979">
    <property type="entry name" value="Galactose-bd-like_sf"/>
</dbReference>
<dbReference type="AlphaFoldDB" id="A0A1H3E3A8"/>
<dbReference type="OrthoDB" id="319764at2"/>
<dbReference type="SUPFAM" id="SSF49785">
    <property type="entry name" value="Galactose-binding domain-like"/>
    <property type="match status" value="1"/>
</dbReference>
<dbReference type="Proteomes" id="UP000198569">
    <property type="component" value="Unassembled WGS sequence"/>
</dbReference>
<dbReference type="RefSeq" id="WP_091434264.1">
    <property type="nucleotide sequence ID" value="NZ_FNMV01000014.1"/>
</dbReference>
<dbReference type="EMBL" id="FNMV01000014">
    <property type="protein sequence ID" value="SDX73212.1"/>
    <property type="molecule type" value="Genomic_DNA"/>
</dbReference>
<name>A0A1H3E3A8_9FLAO</name>
<accession>A0A1H3E3A8</accession>
<evidence type="ECO:0000313" key="2">
    <source>
        <dbReference type="Proteomes" id="UP000198569"/>
    </source>
</evidence>
<dbReference type="STRING" id="229203.SAMN05444338_11429"/>
<sequence>MKLFLENLEFAINKKDVDFSLVLYQLTPAGTYYNLSYYIGRASFAKDTERRNLLIPNQNTQVSFTNSKLISKKLEKGSRIVIVVNVNKNNNAQINYGTGKDVNLESIKDAETPLEISFTGKSSISLAVWNDSKN</sequence>
<gene>
    <name evidence="1" type="ORF">SAMN05444338_11429</name>
</gene>